<reference evidence="2" key="1">
    <citation type="submission" date="2023-06" db="EMBL/GenBank/DDBJ databases">
        <authorList>
            <person name="Delattre M."/>
        </authorList>
    </citation>
    <scope>NUCLEOTIDE SEQUENCE</scope>
    <source>
        <strain evidence="2">AF72</strain>
    </source>
</reference>
<evidence type="ECO:0000256" key="1">
    <source>
        <dbReference type="SAM" id="MobiDB-lite"/>
    </source>
</evidence>
<protein>
    <submittedName>
        <fullName evidence="2">Uncharacterized protein</fullName>
    </submittedName>
</protein>
<organism evidence="2 3">
    <name type="scientific">Mesorhabditis spiculigera</name>
    <dbReference type="NCBI Taxonomy" id="96644"/>
    <lineage>
        <taxon>Eukaryota</taxon>
        <taxon>Metazoa</taxon>
        <taxon>Ecdysozoa</taxon>
        <taxon>Nematoda</taxon>
        <taxon>Chromadorea</taxon>
        <taxon>Rhabditida</taxon>
        <taxon>Rhabditina</taxon>
        <taxon>Rhabditomorpha</taxon>
        <taxon>Rhabditoidea</taxon>
        <taxon>Rhabditidae</taxon>
        <taxon>Mesorhabditinae</taxon>
        <taxon>Mesorhabditis</taxon>
    </lineage>
</organism>
<feature type="non-terminal residue" evidence="2">
    <location>
        <position position="1"/>
    </location>
</feature>
<evidence type="ECO:0000313" key="3">
    <source>
        <dbReference type="Proteomes" id="UP001177023"/>
    </source>
</evidence>
<feature type="compositionally biased region" description="Low complexity" evidence="1">
    <location>
        <begin position="183"/>
        <end position="193"/>
    </location>
</feature>
<sequence>MSCRRRRGYCVVRRYFGFGTHRHFPNKYAMFRHAALELTDALESALDAVSVAADATTGSASRGFARCDPNDGSCCQSPSCTASFTLRTAGDTRAETILTSAMFSVIGSITAHNLILPQRRMEQVLLDACLSIEHGGECNYIAAVGANCVDAYRRDRSRCGFERFRDVPLLSEQSRNFSGGVLSSGRPSGPRDGSVFESATSPEEALRALSAMYVELVMNNLLPGHRSDLKNRQKLYVVEWARILREIRPDLSAIEAKFWFTLL</sequence>
<comment type="caution">
    <text evidence="2">The sequence shown here is derived from an EMBL/GenBank/DDBJ whole genome shotgun (WGS) entry which is preliminary data.</text>
</comment>
<dbReference type="AlphaFoldDB" id="A0AA36C2Z2"/>
<gene>
    <name evidence="2" type="ORF">MSPICULIGERA_LOCUS238</name>
</gene>
<dbReference type="EMBL" id="CATQJA010000023">
    <property type="protein sequence ID" value="CAJ0557480.1"/>
    <property type="molecule type" value="Genomic_DNA"/>
</dbReference>
<accession>A0AA36C2Z2</accession>
<keyword evidence="3" id="KW-1185">Reference proteome</keyword>
<dbReference type="Proteomes" id="UP001177023">
    <property type="component" value="Unassembled WGS sequence"/>
</dbReference>
<feature type="region of interest" description="Disordered" evidence="1">
    <location>
        <begin position="178"/>
        <end position="197"/>
    </location>
</feature>
<name>A0AA36C2Z2_9BILA</name>
<proteinExistence type="predicted"/>
<evidence type="ECO:0000313" key="2">
    <source>
        <dbReference type="EMBL" id="CAJ0557480.1"/>
    </source>
</evidence>